<dbReference type="RefSeq" id="WP_058474059.1">
    <property type="nucleotide sequence ID" value="NZ_CAAAIL010000015.1"/>
</dbReference>
<evidence type="ECO:0000313" key="3">
    <source>
        <dbReference type="EMBL" id="STY18341.1"/>
    </source>
</evidence>
<evidence type="ECO:0000313" key="4">
    <source>
        <dbReference type="Proteomes" id="UP000054639"/>
    </source>
</evidence>
<dbReference type="Proteomes" id="UP000054639">
    <property type="component" value="Unassembled WGS sequence"/>
</dbReference>
<gene>
    <name evidence="2" type="ORF">Lqua_1858</name>
    <name evidence="3" type="ORF">NCTC12376_02159</name>
</gene>
<feature type="chain" id="PRO_5017077366" evidence="1">
    <location>
        <begin position="21"/>
        <end position="272"/>
    </location>
</feature>
<feature type="signal peptide" evidence="1">
    <location>
        <begin position="1"/>
        <end position="20"/>
    </location>
</feature>
<keyword evidence="4" id="KW-1185">Reference proteome</keyword>
<proteinExistence type="predicted"/>
<reference evidence="3 5" key="2">
    <citation type="submission" date="2018-06" db="EMBL/GenBank/DDBJ databases">
        <authorList>
            <consortium name="Pathogen Informatics"/>
            <person name="Doyle S."/>
        </authorList>
    </citation>
    <scope>NUCLEOTIDE SEQUENCE [LARGE SCALE GENOMIC DNA]</scope>
    <source>
        <strain evidence="3 5">NCTC12376</strain>
    </source>
</reference>
<name>A0A378KXL2_9GAMM</name>
<dbReference type="Gene3D" id="2.40.160.20">
    <property type="match status" value="1"/>
</dbReference>
<dbReference type="OrthoDB" id="5653863at2"/>
<dbReference type="InterPro" id="IPR011250">
    <property type="entry name" value="OMP/PagP_B-barrel"/>
</dbReference>
<evidence type="ECO:0000313" key="5">
    <source>
        <dbReference type="Proteomes" id="UP000254230"/>
    </source>
</evidence>
<organism evidence="3 5">
    <name type="scientific">Legionella quateirensis</name>
    <dbReference type="NCBI Taxonomy" id="45072"/>
    <lineage>
        <taxon>Bacteria</taxon>
        <taxon>Pseudomonadati</taxon>
        <taxon>Pseudomonadota</taxon>
        <taxon>Gammaproteobacteria</taxon>
        <taxon>Legionellales</taxon>
        <taxon>Legionellaceae</taxon>
        <taxon>Legionella</taxon>
    </lineage>
</organism>
<sequence length="272" mass="28754">MTCKVISGCLLSLSASIAFSGAMGPESIVQPGKIYVGVFGGGGGVTSGDISQLGTAYYPENLGGPLAVNAFGTSESSTFGMVGGHIGFAWTNIIGRHLPVTPAFELEGYYMGGAKIEGHDISNDTVRLDEHDFIVSYPLKSGVFLINAVLNANNALFGNFKPYVGVGIGSAIVSISNANALQTSPPEPGINHYNSNPDDKAVTFAAQPKVGLRFDFSPNTSVFAEYRFLYLSEAHYTFGSTVAPGHFATAPWIVKIEPQYYNMGTLGINFDL</sequence>
<dbReference type="AlphaFoldDB" id="A0A378KXL2"/>
<keyword evidence="1" id="KW-0732">Signal</keyword>
<reference evidence="2 4" key="1">
    <citation type="submission" date="2015-11" db="EMBL/GenBank/DDBJ databases">
        <title>Genomic analysis of 38 Legionella species identifies large and diverse effector repertoires.</title>
        <authorList>
            <person name="Burstein D."/>
            <person name="Amaro F."/>
            <person name="Zusman T."/>
            <person name="Lifshitz Z."/>
            <person name="Cohen O."/>
            <person name="Gilbert J.A."/>
            <person name="Pupko T."/>
            <person name="Shuman H.A."/>
            <person name="Segal G."/>
        </authorList>
    </citation>
    <scope>NUCLEOTIDE SEQUENCE [LARGE SCALE GENOMIC DNA]</scope>
    <source>
        <strain evidence="2 4">ATCC 49507</strain>
    </source>
</reference>
<accession>A0A378KXL2</accession>
<dbReference type="SUPFAM" id="SSF56925">
    <property type="entry name" value="OMPA-like"/>
    <property type="match status" value="1"/>
</dbReference>
<dbReference type="EMBL" id="UGOW01000001">
    <property type="protein sequence ID" value="STY18341.1"/>
    <property type="molecule type" value="Genomic_DNA"/>
</dbReference>
<protein>
    <submittedName>
        <fullName evidence="3">Opacity protein and related surface antigens</fullName>
    </submittedName>
</protein>
<dbReference type="EMBL" id="LNYR01000022">
    <property type="protein sequence ID" value="KTD48329.1"/>
    <property type="molecule type" value="Genomic_DNA"/>
</dbReference>
<dbReference type="Proteomes" id="UP000254230">
    <property type="component" value="Unassembled WGS sequence"/>
</dbReference>
<evidence type="ECO:0000256" key="1">
    <source>
        <dbReference type="SAM" id="SignalP"/>
    </source>
</evidence>
<evidence type="ECO:0000313" key="2">
    <source>
        <dbReference type="EMBL" id="KTD48329.1"/>
    </source>
</evidence>